<protein>
    <recommendedName>
        <fullName evidence="2">Hedgehog/Intein (Hint) domain-containing protein</fullName>
    </recommendedName>
</protein>
<organism evidence="3 4">
    <name type="scientific">Neoroseomonas lacus</name>
    <dbReference type="NCBI Taxonomy" id="287609"/>
    <lineage>
        <taxon>Bacteria</taxon>
        <taxon>Pseudomonadati</taxon>
        <taxon>Pseudomonadota</taxon>
        <taxon>Alphaproteobacteria</taxon>
        <taxon>Acetobacterales</taxon>
        <taxon>Acetobacteraceae</taxon>
        <taxon>Neoroseomonas</taxon>
    </lineage>
</organism>
<dbReference type="InterPro" id="IPR036844">
    <property type="entry name" value="Hint_dom_sf"/>
</dbReference>
<evidence type="ECO:0000256" key="1">
    <source>
        <dbReference type="SAM" id="MobiDB-lite"/>
    </source>
</evidence>
<gene>
    <name evidence="3" type="ORF">GCM10011320_00360</name>
</gene>
<accession>A0A917K4W1</accession>
<proteinExistence type="predicted"/>
<dbReference type="EMBL" id="BMKW01000001">
    <property type="protein sequence ID" value="GGI97617.1"/>
    <property type="molecule type" value="Genomic_DNA"/>
</dbReference>
<sequence length="209" mass="22662">MPVADNKATSAAITCFVGGTMIVTARGEMPVETLQPGELMMDMHEMPCRQPLLRIGRSRIDLAQLPDPTAVAPVLIRAGALMKGSPIRDLRVSPGEGILLDGRLVPARLLVNGTTIVQEVDLERVAYYYVWMEAHALLIADGTLAESSFNDDWQRDYNDAANVTSLSPAPRGSGAEPPQRCVPLLTEGPELQLIQQRLALLARGSNPMH</sequence>
<evidence type="ECO:0000313" key="3">
    <source>
        <dbReference type="EMBL" id="GGI97617.1"/>
    </source>
</evidence>
<feature type="region of interest" description="Disordered" evidence="1">
    <location>
        <begin position="162"/>
        <end position="182"/>
    </location>
</feature>
<keyword evidence="4" id="KW-1185">Reference proteome</keyword>
<name>A0A917K4W1_9PROT</name>
<reference evidence="3" key="2">
    <citation type="submission" date="2020-09" db="EMBL/GenBank/DDBJ databases">
        <authorList>
            <person name="Sun Q."/>
            <person name="Zhou Y."/>
        </authorList>
    </citation>
    <scope>NUCLEOTIDE SEQUENCE</scope>
    <source>
        <strain evidence="3">CGMCC 1.3617</strain>
    </source>
</reference>
<evidence type="ECO:0000259" key="2">
    <source>
        <dbReference type="Pfam" id="PF13403"/>
    </source>
</evidence>
<dbReference type="AlphaFoldDB" id="A0A917K4W1"/>
<evidence type="ECO:0000313" key="4">
    <source>
        <dbReference type="Proteomes" id="UP000661507"/>
    </source>
</evidence>
<dbReference type="InterPro" id="IPR028992">
    <property type="entry name" value="Hedgehog/Intein_dom"/>
</dbReference>
<comment type="caution">
    <text evidence="3">The sequence shown here is derived from an EMBL/GenBank/DDBJ whole genome shotgun (WGS) entry which is preliminary data.</text>
</comment>
<feature type="domain" description="Hedgehog/Intein (Hint)" evidence="2">
    <location>
        <begin position="14"/>
        <end position="151"/>
    </location>
</feature>
<reference evidence="3" key="1">
    <citation type="journal article" date="2014" name="Int. J. Syst. Evol. Microbiol.">
        <title>Complete genome sequence of Corynebacterium casei LMG S-19264T (=DSM 44701T), isolated from a smear-ripened cheese.</title>
        <authorList>
            <consortium name="US DOE Joint Genome Institute (JGI-PGF)"/>
            <person name="Walter F."/>
            <person name="Albersmeier A."/>
            <person name="Kalinowski J."/>
            <person name="Ruckert C."/>
        </authorList>
    </citation>
    <scope>NUCLEOTIDE SEQUENCE</scope>
    <source>
        <strain evidence="3">CGMCC 1.3617</strain>
    </source>
</reference>
<dbReference type="Pfam" id="PF13403">
    <property type="entry name" value="Hint_2"/>
    <property type="match status" value="1"/>
</dbReference>
<dbReference type="Proteomes" id="UP000661507">
    <property type="component" value="Unassembled WGS sequence"/>
</dbReference>
<dbReference type="SUPFAM" id="SSF51294">
    <property type="entry name" value="Hedgehog/intein (Hint) domain"/>
    <property type="match status" value="1"/>
</dbReference>